<reference evidence="11 12" key="1">
    <citation type="submission" date="2015-11" db="EMBL/GenBank/DDBJ databases">
        <authorList>
            <person name="Sahl J."/>
            <person name="Wagner D."/>
            <person name="Keim P."/>
        </authorList>
    </citation>
    <scope>NUCLEOTIDE SEQUENCE [LARGE SCALE GENOMIC DNA]</scope>
    <source>
        <strain evidence="11 12">BDU18</strain>
    </source>
</reference>
<dbReference type="EMBL" id="LNJQ01000004">
    <property type="protein sequence ID" value="KWZ37454.1"/>
    <property type="molecule type" value="Genomic_DNA"/>
</dbReference>
<dbReference type="EC" id="2.6.1.16" evidence="2 8"/>
<dbReference type="Pfam" id="PF13522">
    <property type="entry name" value="GATase_6"/>
    <property type="match status" value="1"/>
</dbReference>
<dbReference type="SUPFAM" id="SSF56235">
    <property type="entry name" value="N-terminal nucleophile aminohydrolases (Ntn hydrolases)"/>
    <property type="match status" value="1"/>
</dbReference>
<dbReference type="PANTHER" id="PTHR10937:SF0">
    <property type="entry name" value="GLUTAMINE--FRUCTOSE-6-PHOSPHATE TRANSAMINASE (ISOMERIZING)"/>
    <property type="match status" value="1"/>
</dbReference>
<proteinExistence type="inferred from homology"/>
<sequence length="605" mass="65766">MCGIVGAVAQRNIVPILIEGLRRLEYRGYDSCGVATLVDGEARRERSVSRVADLEAHVRTAGLTGSTGIAHTRWATHGAPATCNAHPIFSRDHIALVHNGIIENHEALRTQLSEQLYEFDGQTDTEVVAHLIHSKYRGDLLSAVRDATSQLRGAYAIAVFSKTEPNRLIGARVGSPLVVGLKDGECFLASDALALAGITDQFIFLDEGDIVELTPGGVRIVDRSGAPVERTVQTVPSTQGAVELGDYRHFMQKEIFEQPHAVAATIPDAGLFDPAVFGHDARRAFEQIDNVLILACGTSHYAGLTARRWLETIARLPAQVEIASEYRYSDAVAMPNTLIVVVSQSGETADTLAALKYAQALGHIDTLAICNVPTSAMMRQTGLRFLTRAGPEIGVASTKAFTTQLVALFILAVTLGRMRGRVDDAQLARYTQQLRRLPGALEDVLALELEVARWADEFARHENALFLGRGLHYPIALEGALKLKEISYIHAEAYPAGELKHGPLALVTNTMPVATIAPNDALLEKLKSNMQEVRARGGQLYVFADADTRIDNRDGISVMRMPDYYGLLSPILHVVPLQLLAYHAACIRGADIDKPRNLAKSVTVE</sequence>
<feature type="active site" description="Nucleophile; for GATase activity" evidence="8">
    <location>
        <position position="2"/>
    </location>
</feature>
<dbReference type="InterPro" id="IPR035466">
    <property type="entry name" value="GlmS/AgaS_SIS"/>
</dbReference>
<comment type="catalytic activity">
    <reaction evidence="1 8">
        <text>D-fructose 6-phosphate + L-glutamine = D-glucosamine 6-phosphate + L-glutamate</text>
        <dbReference type="Rhea" id="RHEA:13237"/>
        <dbReference type="ChEBI" id="CHEBI:29985"/>
        <dbReference type="ChEBI" id="CHEBI:58359"/>
        <dbReference type="ChEBI" id="CHEBI:58725"/>
        <dbReference type="ChEBI" id="CHEBI:61527"/>
        <dbReference type="EC" id="2.6.1.16"/>
    </reaction>
</comment>
<comment type="function">
    <text evidence="8">Catalyzes the first step in hexosamine metabolism, converting fructose-6P into glucosamine-6P using glutamine as a nitrogen source.</text>
</comment>
<dbReference type="NCBIfam" id="NF001484">
    <property type="entry name" value="PRK00331.1"/>
    <property type="match status" value="1"/>
</dbReference>
<evidence type="ECO:0000313" key="12">
    <source>
        <dbReference type="Proteomes" id="UP000070255"/>
    </source>
</evidence>
<accession>A0ABR5T2N8</accession>
<feature type="active site" description="For Fru-6P isomerization activity" evidence="8">
    <location>
        <position position="600"/>
    </location>
</feature>
<keyword evidence="7" id="KW-0315">Glutamine amidotransferase</keyword>
<dbReference type="SUPFAM" id="SSF53697">
    <property type="entry name" value="SIS domain"/>
    <property type="match status" value="1"/>
</dbReference>
<feature type="domain" description="Glutamine amidotransferase type-2" evidence="9">
    <location>
        <begin position="2"/>
        <end position="224"/>
    </location>
</feature>
<keyword evidence="12" id="KW-1185">Reference proteome</keyword>
<gene>
    <name evidence="8" type="primary">glmS</name>
    <name evidence="11" type="ORF">WS72_20975</name>
</gene>
<evidence type="ECO:0000256" key="4">
    <source>
        <dbReference type="ARBA" id="ARBA00022576"/>
    </source>
</evidence>
<dbReference type="PROSITE" id="PS51464">
    <property type="entry name" value="SIS"/>
    <property type="match status" value="2"/>
</dbReference>
<comment type="subunit">
    <text evidence="8">Homodimer.</text>
</comment>
<dbReference type="InterPro" id="IPR005855">
    <property type="entry name" value="GFAT"/>
</dbReference>
<dbReference type="CDD" id="cd00714">
    <property type="entry name" value="GFAT"/>
    <property type="match status" value="1"/>
</dbReference>
<feature type="domain" description="SIS" evidence="10">
    <location>
        <begin position="281"/>
        <end position="421"/>
    </location>
</feature>
<organism evidence="11 12">
    <name type="scientific">Burkholderia savannae</name>
    <dbReference type="NCBI Taxonomy" id="1637837"/>
    <lineage>
        <taxon>Bacteria</taxon>
        <taxon>Pseudomonadati</taxon>
        <taxon>Pseudomonadota</taxon>
        <taxon>Betaproteobacteria</taxon>
        <taxon>Burkholderiales</taxon>
        <taxon>Burkholderiaceae</taxon>
        <taxon>Burkholderia</taxon>
        <taxon>pseudomallei group</taxon>
    </lineage>
</organism>
<feature type="domain" description="SIS" evidence="10">
    <location>
        <begin position="454"/>
        <end position="595"/>
    </location>
</feature>
<evidence type="ECO:0000259" key="10">
    <source>
        <dbReference type="PROSITE" id="PS51464"/>
    </source>
</evidence>
<dbReference type="Proteomes" id="UP000070255">
    <property type="component" value="Unassembled WGS sequence"/>
</dbReference>
<feature type="initiator methionine" description="Removed" evidence="8">
    <location>
        <position position="1"/>
    </location>
</feature>
<name>A0ABR5T2N8_9BURK</name>
<dbReference type="InterPro" id="IPR017932">
    <property type="entry name" value="GATase_2_dom"/>
</dbReference>
<evidence type="ECO:0000256" key="8">
    <source>
        <dbReference type="HAMAP-Rule" id="MF_00164"/>
    </source>
</evidence>
<evidence type="ECO:0000256" key="5">
    <source>
        <dbReference type="ARBA" id="ARBA00022679"/>
    </source>
</evidence>
<dbReference type="RefSeq" id="WP_059576587.1">
    <property type="nucleotide sequence ID" value="NZ_CP013418.1"/>
</dbReference>
<comment type="caution">
    <text evidence="11">The sequence shown here is derived from an EMBL/GenBank/DDBJ whole genome shotgun (WGS) entry which is preliminary data.</text>
</comment>
<protein>
    <recommendedName>
        <fullName evidence="3 8">Glutamine--fructose-6-phosphate aminotransferase [isomerizing]</fullName>
        <ecNumber evidence="2 8">2.6.1.16</ecNumber>
    </recommendedName>
    <alternativeName>
        <fullName evidence="8">D-fructose-6-phosphate amidotransferase</fullName>
    </alternativeName>
    <alternativeName>
        <fullName evidence="8">GFAT</fullName>
    </alternativeName>
    <alternativeName>
        <fullName evidence="8">Glucosamine-6-phosphate synthase</fullName>
    </alternativeName>
    <alternativeName>
        <fullName evidence="8">Hexosephosphate aminotransferase</fullName>
    </alternativeName>
    <alternativeName>
        <fullName evidence="8">L-glutamine--D-fructose-6-phosphate amidotransferase</fullName>
    </alternativeName>
</protein>
<dbReference type="Gene3D" id="3.40.50.10490">
    <property type="entry name" value="Glucose-6-phosphate isomerase like protein, domain 1"/>
    <property type="match status" value="2"/>
</dbReference>
<evidence type="ECO:0000256" key="1">
    <source>
        <dbReference type="ARBA" id="ARBA00001031"/>
    </source>
</evidence>
<dbReference type="PANTHER" id="PTHR10937">
    <property type="entry name" value="GLUCOSAMINE--FRUCTOSE-6-PHOSPHATE AMINOTRANSFERASE, ISOMERIZING"/>
    <property type="match status" value="1"/>
</dbReference>
<dbReference type="GO" id="GO:0008483">
    <property type="term" value="F:transaminase activity"/>
    <property type="evidence" value="ECO:0007669"/>
    <property type="project" value="UniProtKB-KW"/>
</dbReference>
<dbReference type="Pfam" id="PF01380">
    <property type="entry name" value="SIS"/>
    <property type="match status" value="2"/>
</dbReference>
<dbReference type="Gene3D" id="3.60.20.10">
    <property type="entry name" value="Glutamine Phosphoribosylpyrophosphate, subunit 1, domain 1"/>
    <property type="match status" value="1"/>
</dbReference>
<keyword evidence="6" id="KW-0677">Repeat</keyword>
<evidence type="ECO:0000256" key="3">
    <source>
        <dbReference type="ARBA" id="ARBA00016090"/>
    </source>
</evidence>
<dbReference type="InterPro" id="IPR029055">
    <property type="entry name" value="Ntn_hydrolases_N"/>
</dbReference>
<dbReference type="CDD" id="cd05009">
    <property type="entry name" value="SIS_GlmS_GlmD_2"/>
    <property type="match status" value="1"/>
</dbReference>
<dbReference type="CDD" id="cd05008">
    <property type="entry name" value="SIS_GlmS_GlmD_1"/>
    <property type="match status" value="1"/>
</dbReference>
<dbReference type="PROSITE" id="PS51278">
    <property type="entry name" value="GATASE_TYPE_2"/>
    <property type="match status" value="1"/>
</dbReference>
<evidence type="ECO:0000256" key="7">
    <source>
        <dbReference type="ARBA" id="ARBA00022962"/>
    </source>
</evidence>
<dbReference type="InterPro" id="IPR047084">
    <property type="entry name" value="GFAT_N"/>
</dbReference>
<evidence type="ECO:0000313" key="11">
    <source>
        <dbReference type="EMBL" id="KWZ37454.1"/>
    </source>
</evidence>
<keyword evidence="4 8" id="KW-0032">Aminotransferase</keyword>
<keyword evidence="8" id="KW-0963">Cytoplasm</keyword>
<dbReference type="InterPro" id="IPR046348">
    <property type="entry name" value="SIS_dom_sf"/>
</dbReference>
<dbReference type="HAMAP" id="MF_00164">
    <property type="entry name" value="GlmS"/>
    <property type="match status" value="1"/>
</dbReference>
<dbReference type="InterPro" id="IPR001347">
    <property type="entry name" value="SIS_dom"/>
</dbReference>
<evidence type="ECO:0000256" key="2">
    <source>
        <dbReference type="ARBA" id="ARBA00012916"/>
    </source>
</evidence>
<comment type="subcellular location">
    <subcellularLocation>
        <location evidence="8">Cytoplasm</location>
    </subcellularLocation>
</comment>
<evidence type="ECO:0000259" key="9">
    <source>
        <dbReference type="PROSITE" id="PS51278"/>
    </source>
</evidence>
<keyword evidence="5 8" id="KW-0808">Transferase</keyword>
<dbReference type="InterPro" id="IPR035490">
    <property type="entry name" value="GlmS/FrlB_SIS"/>
</dbReference>
<dbReference type="NCBIfam" id="TIGR01135">
    <property type="entry name" value="glmS"/>
    <property type="match status" value="1"/>
</dbReference>
<evidence type="ECO:0000256" key="6">
    <source>
        <dbReference type="ARBA" id="ARBA00022737"/>
    </source>
</evidence>